<dbReference type="EMBL" id="VLPL01000007">
    <property type="protein sequence ID" value="TSJ41600.1"/>
    <property type="molecule type" value="Genomic_DNA"/>
</dbReference>
<dbReference type="Gene3D" id="2.60.40.10">
    <property type="entry name" value="Immunoglobulins"/>
    <property type="match status" value="1"/>
</dbReference>
<organism evidence="2 3">
    <name type="scientific">Fluviicola chungangensis</name>
    <dbReference type="NCBI Taxonomy" id="2597671"/>
    <lineage>
        <taxon>Bacteria</taxon>
        <taxon>Pseudomonadati</taxon>
        <taxon>Bacteroidota</taxon>
        <taxon>Flavobacteriia</taxon>
        <taxon>Flavobacteriales</taxon>
        <taxon>Crocinitomicaceae</taxon>
        <taxon>Fluviicola</taxon>
    </lineage>
</organism>
<feature type="signal peptide" evidence="1">
    <location>
        <begin position="1"/>
        <end position="18"/>
    </location>
</feature>
<comment type="caution">
    <text evidence="2">The sequence shown here is derived from an EMBL/GenBank/DDBJ whole genome shotgun (WGS) entry which is preliminary data.</text>
</comment>
<keyword evidence="1" id="KW-0732">Signal</keyword>
<name>A0A556MNV9_9FLAO</name>
<reference evidence="2 3" key="1">
    <citation type="submission" date="2019-07" db="EMBL/GenBank/DDBJ databases">
        <authorList>
            <person name="Huq M.A."/>
        </authorList>
    </citation>
    <scope>NUCLEOTIDE SEQUENCE [LARGE SCALE GENOMIC DNA]</scope>
    <source>
        <strain evidence="2 3">MAH-3</strain>
    </source>
</reference>
<dbReference type="AlphaFoldDB" id="A0A556MNV9"/>
<evidence type="ECO:0000313" key="2">
    <source>
        <dbReference type="EMBL" id="TSJ41600.1"/>
    </source>
</evidence>
<dbReference type="Pfam" id="PF07610">
    <property type="entry name" value="DUF1573"/>
    <property type="match status" value="1"/>
</dbReference>
<keyword evidence="3" id="KW-1185">Reference proteome</keyword>
<proteinExistence type="predicted"/>
<dbReference type="Proteomes" id="UP000316008">
    <property type="component" value="Unassembled WGS sequence"/>
</dbReference>
<accession>A0A556MNV9</accession>
<gene>
    <name evidence="2" type="ORF">FO442_14150</name>
</gene>
<sequence>MRCLAIAFLILNSAFCIGQKAEFSVDKSVFTFPKTKEGPVISHDYVITNTGDVPLIISDYKVSCPCTKVTLPEPIPPGKSAVMHVTFETKGKYYEQDRSIILSTNTKKGTEKVRFKVFVIPEDE</sequence>
<evidence type="ECO:0000313" key="3">
    <source>
        <dbReference type="Proteomes" id="UP000316008"/>
    </source>
</evidence>
<dbReference type="PANTHER" id="PTHR37833">
    <property type="entry name" value="LIPOPROTEIN-RELATED"/>
    <property type="match status" value="1"/>
</dbReference>
<dbReference type="PANTHER" id="PTHR37833:SF1">
    <property type="entry name" value="SIGNAL PEPTIDE PROTEIN"/>
    <property type="match status" value="1"/>
</dbReference>
<dbReference type="InterPro" id="IPR013783">
    <property type="entry name" value="Ig-like_fold"/>
</dbReference>
<dbReference type="RefSeq" id="WP_144333859.1">
    <property type="nucleotide sequence ID" value="NZ_VLPL01000007.1"/>
</dbReference>
<evidence type="ECO:0000256" key="1">
    <source>
        <dbReference type="SAM" id="SignalP"/>
    </source>
</evidence>
<dbReference type="InterPro" id="IPR011467">
    <property type="entry name" value="DUF1573"/>
</dbReference>
<dbReference type="OrthoDB" id="1466304at2"/>
<feature type="chain" id="PRO_5021768763" evidence="1">
    <location>
        <begin position="19"/>
        <end position="124"/>
    </location>
</feature>
<protein>
    <submittedName>
        <fullName evidence="2">DUF1573 domain-containing protein</fullName>
    </submittedName>
</protein>